<reference evidence="1" key="5">
    <citation type="submission" date="2025-09" db="UniProtKB">
        <authorList>
            <consortium name="Ensembl"/>
        </authorList>
    </citation>
    <scope>IDENTIFICATION</scope>
</reference>
<reference evidence="1" key="4">
    <citation type="submission" date="2025-08" db="UniProtKB">
        <authorList>
            <consortium name="Ensembl"/>
        </authorList>
    </citation>
    <scope>IDENTIFICATION</scope>
</reference>
<organism evidence="1 2">
    <name type="scientific">Callorhinchus milii</name>
    <name type="common">Ghost shark</name>
    <dbReference type="NCBI Taxonomy" id="7868"/>
    <lineage>
        <taxon>Eukaryota</taxon>
        <taxon>Metazoa</taxon>
        <taxon>Chordata</taxon>
        <taxon>Craniata</taxon>
        <taxon>Vertebrata</taxon>
        <taxon>Chondrichthyes</taxon>
        <taxon>Holocephali</taxon>
        <taxon>Chimaeriformes</taxon>
        <taxon>Callorhinchidae</taxon>
        <taxon>Callorhinchus</taxon>
    </lineage>
</organism>
<dbReference type="AlphaFoldDB" id="A0A4W3JRK0"/>
<dbReference type="Ensembl" id="ENSCMIT00000041308.1">
    <property type="protein sequence ID" value="ENSCMIP00000040733.1"/>
    <property type="gene ID" value="ENSCMIG00000016974.1"/>
</dbReference>
<evidence type="ECO:0000313" key="2">
    <source>
        <dbReference type="Proteomes" id="UP000314986"/>
    </source>
</evidence>
<sequence>MACRPFCSIIAGGAMDVNTALQEVLKTSCIHIVPQASPAVEPGWLCCHQQQRWCTADPPDVLFQTECPPACHVKEEKPHKVVDCSCKGVLENHRILQHRRRPFGPTCL</sequence>
<dbReference type="InParanoid" id="A0A4W3JRK0"/>
<name>A0A4W3JRK0_CALMI</name>
<accession>A0A4W3JRK0</accession>
<proteinExistence type="predicted"/>
<reference evidence="2" key="1">
    <citation type="journal article" date="2006" name="Science">
        <title>Ancient noncoding elements conserved in the human genome.</title>
        <authorList>
            <person name="Venkatesh B."/>
            <person name="Kirkness E.F."/>
            <person name="Loh Y.H."/>
            <person name="Halpern A.L."/>
            <person name="Lee A.P."/>
            <person name="Johnson J."/>
            <person name="Dandona N."/>
            <person name="Viswanathan L.D."/>
            <person name="Tay A."/>
            <person name="Venter J.C."/>
            <person name="Strausberg R.L."/>
            <person name="Brenner S."/>
        </authorList>
    </citation>
    <scope>NUCLEOTIDE SEQUENCE [LARGE SCALE GENOMIC DNA]</scope>
</reference>
<reference evidence="2" key="2">
    <citation type="journal article" date="2007" name="PLoS Biol.">
        <title>Survey sequencing and comparative analysis of the elephant shark (Callorhinchus milii) genome.</title>
        <authorList>
            <person name="Venkatesh B."/>
            <person name="Kirkness E.F."/>
            <person name="Loh Y.H."/>
            <person name="Halpern A.L."/>
            <person name="Lee A.P."/>
            <person name="Johnson J."/>
            <person name="Dandona N."/>
            <person name="Viswanathan L.D."/>
            <person name="Tay A."/>
            <person name="Venter J.C."/>
            <person name="Strausberg R.L."/>
            <person name="Brenner S."/>
        </authorList>
    </citation>
    <scope>NUCLEOTIDE SEQUENCE [LARGE SCALE GENOMIC DNA]</scope>
</reference>
<reference evidence="2" key="3">
    <citation type="journal article" date="2014" name="Nature">
        <title>Elephant shark genome provides unique insights into gnathostome evolution.</title>
        <authorList>
            <consortium name="International Elephant Shark Genome Sequencing Consortium"/>
            <person name="Venkatesh B."/>
            <person name="Lee A.P."/>
            <person name="Ravi V."/>
            <person name="Maurya A.K."/>
            <person name="Lian M.M."/>
            <person name="Swann J.B."/>
            <person name="Ohta Y."/>
            <person name="Flajnik M.F."/>
            <person name="Sutoh Y."/>
            <person name="Kasahara M."/>
            <person name="Hoon S."/>
            <person name="Gangu V."/>
            <person name="Roy S.W."/>
            <person name="Irimia M."/>
            <person name="Korzh V."/>
            <person name="Kondrychyn I."/>
            <person name="Lim Z.W."/>
            <person name="Tay B.H."/>
            <person name="Tohari S."/>
            <person name="Kong K.W."/>
            <person name="Ho S."/>
            <person name="Lorente-Galdos B."/>
            <person name="Quilez J."/>
            <person name="Marques-Bonet T."/>
            <person name="Raney B.J."/>
            <person name="Ingham P.W."/>
            <person name="Tay A."/>
            <person name="Hillier L.W."/>
            <person name="Minx P."/>
            <person name="Boehm T."/>
            <person name="Wilson R.K."/>
            <person name="Brenner S."/>
            <person name="Warren W.C."/>
        </authorList>
    </citation>
    <scope>NUCLEOTIDE SEQUENCE [LARGE SCALE GENOMIC DNA]</scope>
</reference>
<dbReference type="Proteomes" id="UP000314986">
    <property type="component" value="Unassembled WGS sequence"/>
</dbReference>
<evidence type="ECO:0000313" key="1">
    <source>
        <dbReference type="Ensembl" id="ENSCMIP00000040733.1"/>
    </source>
</evidence>
<keyword evidence="2" id="KW-1185">Reference proteome</keyword>
<protein>
    <submittedName>
        <fullName evidence="1">Uncharacterized protein</fullName>
    </submittedName>
</protein>